<accession>A0A7D9INY6</accession>
<keyword evidence="4" id="KW-1185">Reference proteome</keyword>
<gene>
    <name evidence="3" type="ORF">PACLA_8A050762</name>
</gene>
<dbReference type="GO" id="GO:0046872">
    <property type="term" value="F:metal ion binding"/>
    <property type="evidence" value="ECO:0007669"/>
    <property type="project" value="UniProtKB-KW"/>
</dbReference>
<reference evidence="3" key="1">
    <citation type="submission" date="2020-04" db="EMBL/GenBank/DDBJ databases">
        <authorList>
            <person name="Alioto T."/>
            <person name="Alioto T."/>
            <person name="Gomez Garrido J."/>
        </authorList>
    </citation>
    <scope>NUCLEOTIDE SEQUENCE</scope>
    <source>
        <strain evidence="3">A484AB</strain>
    </source>
</reference>
<evidence type="ECO:0000256" key="1">
    <source>
        <dbReference type="ARBA" id="ARBA00001968"/>
    </source>
</evidence>
<protein>
    <submittedName>
        <fullName evidence="3">Uncharacterized protein</fullName>
    </submittedName>
</protein>
<comment type="cofactor">
    <cofactor evidence="1">
        <name>a divalent metal cation</name>
        <dbReference type="ChEBI" id="CHEBI:60240"/>
    </cofactor>
</comment>
<evidence type="ECO:0000313" key="3">
    <source>
        <dbReference type="EMBL" id="CAB4010465.1"/>
    </source>
</evidence>
<dbReference type="Pfam" id="PF13359">
    <property type="entry name" value="DDE_Tnp_4"/>
    <property type="match status" value="1"/>
</dbReference>
<evidence type="ECO:0000256" key="2">
    <source>
        <dbReference type="ARBA" id="ARBA00022723"/>
    </source>
</evidence>
<proteinExistence type="predicted"/>
<dbReference type="InterPro" id="IPR027806">
    <property type="entry name" value="HARBI1_dom"/>
</dbReference>
<dbReference type="EMBL" id="CACRXK020006793">
    <property type="protein sequence ID" value="CAB4010465.1"/>
    <property type="molecule type" value="Genomic_DNA"/>
</dbReference>
<evidence type="ECO:0000313" key="4">
    <source>
        <dbReference type="Proteomes" id="UP001152795"/>
    </source>
</evidence>
<name>A0A7D9INY6_PARCT</name>
<comment type="caution">
    <text evidence="3">The sequence shown here is derived from an EMBL/GenBank/DDBJ whole genome shotgun (WGS) entry which is preliminary data.</text>
</comment>
<dbReference type="OrthoDB" id="5981246at2759"/>
<organism evidence="3 4">
    <name type="scientific">Paramuricea clavata</name>
    <name type="common">Red gorgonian</name>
    <name type="synonym">Violescent sea-whip</name>
    <dbReference type="NCBI Taxonomy" id="317549"/>
    <lineage>
        <taxon>Eukaryota</taxon>
        <taxon>Metazoa</taxon>
        <taxon>Cnidaria</taxon>
        <taxon>Anthozoa</taxon>
        <taxon>Octocorallia</taxon>
        <taxon>Malacalcyonacea</taxon>
        <taxon>Plexauridae</taxon>
        <taxon>Paramuricea</taxon>
    </lineage>
</organism>
<sequence length="165" mass="18129">MFQEACGDLCDISQPSASCIIKRVSEAIAGLKKHYIQFPTADIPPPIKLDFWRICAFPNVVGTIDCTHIKIPCPGGANAKLFRNRKGFFSVNVQAVSGPNLEIQNIVVRWAGSVRDSRISENSRLCAQFERSDIQGKLFGDNGYSCPPYLMTPHTSSGPIDSPRT</sequence>
<dbReference type="Proteomes" id="UP001152795">
    <property type="component" value="Unassembled WGS sequence"/>
</dbReference>
<dbReference type="AlphaFoldDB" id="A0A7D9INY6"/>
<keyword evidence="2" id="KW-0479">Metal-binding</keyword>